<feature type="region of interest" description="Disordered" evidence="1">
    <location>
        <begin position="1"/>
        <end position="62"/>
    </location>
</feature>
<gene>
    <name evidence="2" type="ORF">B0J13DRAFT_284190</name>
</gene>
<evidence type="ECO:0000256" key="1">
    <source>
        <dbReference type="SAM" id="MobiDB-lite"/>
    </source>
</evidence>
<dbReference type="OrthoDB" id="3648773at2759"/>
<name>A0A9P9F1N7_9HYPO</name>
<proteinExistence type="predicted"/>
<sequence>MTESAHVFSLQHPSTSTVSKKSPGRLSISPRTNSRRTSVASSNAPQPRLSSSTGSSVHPLNGRSIYQKVKRSFGAKLRSKAYARDCTICPPIPEHDQLYSTIGRNDSHHTPNSLTNAVAWLKDESGTFKLKRKLFGKAPWHRKESGESFSSVASSVREVLRSETPPSTPMSDYSVPFSRKQVDSQYPGGEAIRVKTPPIGEYTADGRPRAFFTSMTPPHLSGSDLSSLSRGSSRHLGHRRSMNPQPRELWEHFPQKPPPQDPSDKATKFEFQVPEHLPSSPMCPTNTNHQTSGTGLCVYHGRKRATSGLKDVANVGEY</sequence>
<reference evidence="2" key="1">
    <citation type="journal article" date="2021" name="Nat. Commun.">
        <title>Genetic determinants of endophytism in the Arabidopsis root mycobiome.</title>
        <authorList>
            <person name="Mesny F."/>
            <person name="Miyauchi S."/>
            <person name="Thiergart T."/>
            <person name="Pickel B."/>
            <person name="Atanasova L."/>
            <person name="Karlsson M."/>
            <person name="Huettel B."/>
            <person name="Barry K.W."/>
            <person name="Haridas S."/>
            <person name="Chen C."/>
            <person name="Bauer D."/>
            <person name="Andreopoulos W."/>
            <person name="Pangilinan J."/>
            <person name="LaButti K."/>
            <person name="Riley R."/>
            <person name="Lipzen A."/>
            <person name="Clum A."/>
            <person name="Drula E."/>
            <person name="Henrissat B."/>
            <person name="Kohler A."/>
            <person name="Grigoriev I.V."/>
            <person name="Martin F.M."/>
            <person name="Hacquard S."/>
        </authorList>
    </citation>
    <scope>NUCLEOTIDE SEQUENCE</scope>
    <source>
        <strain evidence="2">MPI-CAGE-AT-0021</strain>
    </source>
</reference>
<protein>
    <submittedName>
        <fullName evidence="2">Uncharacterized protein</fullName>
    </submittedName>
</protein>
<comment type="caution">
    <text evidence="2">The sequence shown here is derived from an EMBL/GenBank/DDBJ whole genome shotgun (WGS) entry which is preliminary data.</text>
</comment>
<accession>A0A9P9F1N7</accession>
<dbReference type="AlphaFoldDB" id="A0A9P9F1N7"/>
<feature type="region of interest" description="Disordered" evidence="1">
    <location>
        <begin position="181"/>
        <end position="242"/>
    </location>
</feature>
<dbReference type="EMBL" id="JAGMUU010000006">
    <property type="protein sequence ID" value="KAH7150128.1"/>
    <property type="molecule type" value="Genomic_DNA"/>
</dbReference>
<evidence type="ECO:0000313" key="2">
    <source>
        <dbReference type="EMBL" id="KAH7150128.1"/>
    </source>
</evidence>
<feature type="region of interest" description="Disordered" evidence="1">
    <location>
        <begin position="248"/>
        <end position="267"/>
    </location>
</feature>
<feature type="compositionally biased region" description="Polar residues" evidence="1">
    <location>
        <begin position="11"/>
        <end position="20"/>
    </location>
</feature>
<evidence type="ECO:0000313" key="3">
    <source>
        <dbReference type="Proteomes" id="UP000717696"/>
    </source>
</evidence>
<feature type="compositionally biased region" description="Low complexity" evidence="1">
    <location>
        <begin position="219"/>
        <end position="231"/>
    </location>
</feature>
<organism evidence="2 3">
    <name type="scientific">Dactylonectria estremocensis</name>
    <dbReference type="NCBI Taxonomy" id="1079267"/>
    <lineage>
        <taxon>Eukaryota</taxon>
        <taxon>Fungi</taxon>
        <taxon>Dikarya</taxon>
        <taxon>Ascomycota</taxon>
        <taxon>Pezizomycotina</taxon>
        <taxon>Sordariomycetes</taxon>
        <taxon>Hypocreomycetidae</taxon>
        <taxon>Hypocreales</taxon>
        <taxon>Nectriaceae</taxon>
        <taxon>Dactylonectria</taxon>
    </lineage>
</organism>
<feature type="compositionally biased region" description="Polar residues" evidence="1">
    <location>
        <begin position="29"/>
        <end position="58"/>
    </location>
</feature>
<dbReference type="Proteomes" id="UP000717696">
    <property type="component" value="Unassembled WGS sequence"/>
</dbReference>
<feature type="compositionally biased region" description="Basic residues" evidence="1">
    <location>
        <begin position="232"/>
        <end position="241"/>
    </location>
</feature>
<keyword evidence="3" id="KW-1185">Reference proteome</keyword>